<name>A0A381PI85_9ZZZZ</name>
<organism evidence="2">
    <name type="scientific">marine metagenome</name>
    <dbReference type="NCBI Taxonomy" id="408172"/>
    <lineage>
        <taxon>unclassified sequences</taxon>
        <taxon>metagenomes</taxon>
        <taxon>ecological metagenomes</taxon>
    </lineage>
</organism>
<dbReference type="InterPro" id="IPR045743">
    <property type="entry name" value="DUF6089"/>
</dbReference>
<evidence type="ECO:0000313" key="2">
    <source>
        <dbReference type="EMBL" id="SUZ66722.1"/>
    </source>
</evidence>
<feature type="domain" description="DUF6089" evidence="1">
    <location>
        <begin position="3"/>
        <end position="250"/>
    </location>
</feature>
<dbReference type="EMBL" id="UINC01000992">
    <property type="protein sequence ID" value="SUZ66722.1"/>
    <property type="molecule type" value="Genomic_DNA"/>
</dbReference>
<accession>A0A381PI85</accession>
<dbReference type="Gene3D" id="2.40.160.20">
    <property type="match status" value="1"/>
</dbReference>
<dbReference type="Pfam" id="PF19573">
    <property type="entry name" value="DUF6089"/>
    <property type="match status" value="1"/>
</dbReference>
<dbReference type="AlphaFoldDB" id="A0A381PI85"/>
<gene>
    <name evidence="2" type="ORF">METZ01_LOCUS19576</name>
</gene>
<reference evidence="2" key="1">
    <citation type="submission" date="2018-05" db="EMBL/GenBank/DDBJ databases">
        <authorList>
            <person name="Lanie J.A."/>
            <person name="Ng W.-L."/>
            <person name="Kazmierczak K.M."/>
            <person name="Andrzejewski T.M."/>
            <person name="Davidsen T.M."/>
            <person name="Wayne K.J."/>
            <person name="Tettelin H."/>
            <person name="Glass J.I."/>
            <person name="Rusch D."/>
            <person name="Podicherti R."/>
            <person name="Tsui H.-C.T."/>
            <person name="Winkler M.E."/>
        </authorList>
    </citation>
    <scope>NUCLEOTIDE SEQUENCE</scope>
</reference>
<protein>
    <recommendedName>
        <fullName evidence="1">DUF6089 domain-containing protein</fullName>
    </recommendedName>
</protein>
<sequence length="250" mass="28749">MNKNILYISVFFVSFNSLSQNNELGVFFGATNYIGDVGPTTYIDPLKFKSSVLKIWDLDKSTKTVFGILYRKNFNNRIGGRVQFNYAKIASNDLWPNSAAYRNQRGKRFENKISAEFGLGIDFNFFEFDLKNDALQMTPYVHTGINYLRYDALHYPIGVSTARKYGENSTFSIPITVGYKIKPLRDFVVGFEISAKHTFTDNLDGSYPQYKNMELYSQKAFGSNLSQDWYVFTGFTLTYIFGFEPCYCPN</sequence>
<evidence type="ECO:0000259" key="1">
    <source>
        <dbReference type="Pfam" id="PF19573"/>
    </source>
</evidence>
<proteinExistence type="predicted"/>